<name>A0A265NAA0_9BACI</name>
<dbReference type="Proteomes" id="UP000216498">
    <property type="component" value="Unassembled WGS sequence"/>
</dbReference>
<keyword evidence="2" id="KW-1185">Reference proteome</keyword>
<dbReference type="EMBL" id="NPMS01000005">
    <property type="protein sequence ID" value="OZU88226.1"/>
    <property type="molecule type" value="Genomic_DNA"/>
</dbReference>
<protein>
    <submittedName>
        <fullName evidence="1">Uncharacterized protein</fullName>
    </submittedName>
</protein>
<proteinExistence type="predicted"/>
<comment type="caution">
    <text evidence="1">The sequence shown here is derived from an EMBL/GenBank/DDBJ whole genome shotgun (WGS) entry which is preliminary data.</text>
</comment>
<reference evidence="1 2" key="1">
    <citation type="submission" date="2017-08" db="EMBL/GenBank/DDBJ databases">
        <title>Virgibacillus indicus sp. nov. and Virgibacillus profoundi sp. nov, two moderately halophilic bacteria isolated from marine sediment by using the Microfluidic Streak Plate.</title>
        <authorList>
            <person name="Xu B."/>
            <person name="Hu B."/>
            <person name="Wang J."/>
            <person name="Zhu Y."/>
            <person name="Huang L."/>
            <person name="Du W."/>
            <person name="Huang Y."/>
        </authorList>
    </citation>
    <scope>NUCLEOTIDE SEQUENCE [LARGE SCALE GENOMIC DNA]</scope>
    <source>
        <strain evidence="1 2">IO3-P2-C2</strain>
    </source>
</reference>
<dbReference type="RefSeq" id="WP_094885965.1">
    <property type="nucleotide sequence ID" value="NZ_NPMS01000005.1"/>
</dbReference>
<evidence type="ECO:0000313" key="1">
    <source>
        <dbReference type="EMBL" id="OZU88226.1"/>
    </source>
</evidence>
<dbReference type="AlphaFoldDB" id="A0A265NAA0"/>
<dbReference type="OrthoDB" id="2967475at2"/>
<accession>A0A265NAA0</accession>
<evidence type="ECO:0000313" key="2">
    <source>
        <dbReference type="Proteomes" id="UP000216498"/>
    </source>
</evidence>
<gene>
    <name evidence="1" type="ORF">CIL03_11265</name>
</gene>
<organism evidence="1 2">
    <name type="scientific">Virgibacillus indicus</name>
    <dbReference type="NCBI Taxonomy" id="2024554"/>
    <lineage>
        <taxon>Bacteria</taxon>
        <taxon>Bacillati</taxon>
        <taxon>Bacillota</taxon>
        <taxon>Bacilli</taxon>
        <taxon>Bacillales</taxon>
        <taxon>Bacillaceae</taxon>
        <taxon>Virgibacillus</taxon>
    </lineage>
</organism>
<sequence length="108" mass="12477">MLLRGPLPKKAYKFMEPKYLKMLKESKTFFMNHLNNYPEEKLGSDNNEGSLTAKFEISSYTFNNGKSINPAFEKAFHSMQNGIKIGENSRNISLNNVTIHITFLDKRK</sequence>